<dbReference type="InterPro" id="IPR050386">
    <property type="entry name" value="Glycosyl_hydrolase_5"/>
</dbReference>
<protein>
    <submittedName>
        <fullName evidence="9">Glycoside hydrolase family 5</fullName>
    </submittedName>
</protein>
<dbReference type="Pfam" id="PF18962">
    <property type="entry name" value="Por_Secre_tail"/>
    <property type="match status" value="1"/>
</dbReference>
<gene>
    <name evidence="9" type="ORF">TRIP_D420152</name>
</gene>
<feature type="domain" description="Secretion system C-terminal sorting" evidence="8">
    <location>
        <begin position="571"/>
        <end position="651"/>
    </location>
</feature>
<organism evidence="9">
    <name type="scientific">uncultured Paludibacter sp</name>
    <dbReference type="NCBI Taxonomy" id="497635"/>
    <lineage>
        <taxon>Bacteria</taxon>
        <taxon>Pseudomonadati</taxon>
        <taxon>Bacteroidota</taxon>
        <taxon>Bacteroidia</taxon>
        <taxon>Bacteroidales</taxon>
        <taxon>Paludibacteraceae</taxon>
        <taxon>Paludibacter</taxon>
        <taxon>environmental samples</taxon>
    </lineage>
</organism>
<evidence type="ECO:0000256" key="6">
    <source>
        <dbReference type="ARBA" id="ARBA00023326"/>
    </source>
</evidence>
<accession>A0A653AGY6</accession>
<dbReference type="NCBIfam" id="TIGR04183">
    <property type="entry name" value="Por_Secre_tail"/>
    <property type="match status" value="1"/>
</dbReference>
<name>A0A653AGY6_9BACT</name>
<dbReference type="GO" id="GO:0005576">
    <property type="term" value="C:extracellular region"/>
    <property type="evidence" value="ECO:0007669"/>
    <property type="project" value="TreeGrafter"/>
</dbReference>
<feature type="domain" description="Glycoside hydrolase family 5" evidence="7">
    <location>
        <begin position="44"/>
        <end position="329"/>
    </location>
</feature>
<reference evidence="9" key="1">
    <citation type="submission" date="2018-07" db="EMBL/GenBank/DDBJ databases">
        <authorList>
            <consortium name="Genoscope - CEA"/>
            <person name="William W."/>
        </authorList>
    </citation>
    <scope>NUCLEOTIDE SEQUENCE</scope>
    <source>
        <strain evidence="9">IK1</strain>
    </source>
</reference>
<keyword evidence="3" id="KW-0136">Cellulose degradation</keyword>
<evidence type="ECO:0000256" key="3">
    <source>
        <dbReference type="ARBA" id="ARBA00023001"/>
    </source>
</evidence>
<sequence length="653" mass="74358">MRKITLFIVSFIVFFYTMQGQIPFSRGVNLTGWFQTSNARQIQFSKYTKKDFQNIKSLGCDVIRLPINLFGMTSGNPDYTLDPLFLEFLDEAVNWAEELQMHLILDNHSTDDLASKNPDLESILVKVWTQMAEHFSNRSQYISFEIMNEPNGITTQTWGEIQQKAINAIRASDKSHFIIVGGASWNTYSELSSLPYYTDTKLIYTFHFYDPFVFTHQGATWSSPSMASLANVPFPYNASTMPSTPSDLVGTWIESALNNYKYDGNVAKVKSLIDLAVNFKTARNANVYCGEFGVYIPNSNDADRVFWYSEVRKYLEEKGIPWTTWDFQNGFGLFQKGSNELFDYDVNIPLINALGLNSPPQKTYTLRPDSVGFPIYTDFIGEKILESSNLNGGSIDFYSSENPNNGKRCLLWRDCNQYGTVGFDFQPDKDLSQLRGNTYALSLLVRGNSSNTSFDLRFIDTKTGSADHPWRMNYTINDSKITWDNKWHKLYIPLTNFYEGGSWDTGNWYNPIGAFDWKAVDRFEIVSEQGSLSGKKLWFDNIQIANMDTAKIYENSSGISILSQKNTNLSISPNPVINNAEISYTIYKNEDIDISIYNLSGQKIETIINKTQNAGTYTVDWNRTNTSKSLKSGVYICCLKTKNQNISIKLILI</sequence>
<dbReference type="SUPFAM" id="SSF51445">
    <property type="entry name" value="(Trans)glycosidases"/>
    <property type="match status" value="1"/>
</dbReference>
<dbReference type="GO" id="GO:0008422">
    <property type="term" value="F:beta-glucosidase activity"/>
    <property type="evidence" value="ECO:0007669"/>
    <property type="project" value="TreeGrafter"/>
</dbReference>
<dbReference type="EMBL" id="UPXZ01000037">
    <property type="protein sequence ID" value="VBB47312.1"/>
    <property type="molecule type" value="Genomic_DNA"/>
</dbReference>
<evidence type="ECO:0000256" key="1">
    <source>
        <dbReference type="ARBA" id="ARBA00005641"/>
    </source>
</evidence>
<dbReference type="Gene3D" id="2.60.120.430">
    <property type="entry name" value="Galactose-binding lectin"/>
    <property type="match status" value="1"/>
</dbReference>
<dbReference type="Pfam" id="PF00150">
    <property type="entry name" value="Cellulase"/>
    <property type="match status" value="1"/>
</dbReference>
<evidence type="ECO:0000259" key="7">
    <source>
        <dbReference type="Pfam" id="PF00150"/>
    </source>
</evidence>
<keyword evidence="2 9" id="KW-0378">Hydrolase</keyword>
<evidence type="ECO:0000259" key="8">
    <source>
        <dbReference type="Pfam" id="PF18962"/>
    </source>
</evidence>
<dbReference type="PANTHER" id="PTHR31297">
    <property type="entry name" value="GLUCAN ENDO-1,6-BETA-GLUCOSIDASE B"/>
    <property type="match status" value="1"/>
</dbReference>
<keyword evidence="6" id="KW-0624">Polysaccharide degradation</keyword>
<dbReference type="AlphaFoldDB" id="A0A653AGY6"/>
<evidence type="ECO:0000256" key="2">
    <source>
        <dbReference type="ARBA" id="ARBA00022801"/>
    </source>
</evidence>
<dbReference type="Gene3D" id="3.20.20.80">
    <property type="entry name" value="Glycosidases"/>
    <property type="match status" value="1"/>
</dbReference>
<dbReference type="InterPro" id="IPR026444">
    <property type="entry name" value="Secre_tail"/>
</dbReference>
<dbReference type="InterPro" id="IPR008979">
    <property type="entry name" value="Galactose-bd-like_sf"/>
</dbReference>
<evidence type="ECO:0000256" key="4">
    <source>
        <dbReference type="ARBA" id="ARBA00023277"/>
    </source>
</evidence>
<dbReference type="GO" id="GO:0030245">
    <property type="term" value="P:cellulose catabolic process"/>
    <property type="evidence" value="ECO:0007669"/>
    <property type="project" value="UniProtKB-KW"/>
</dbReference>
<dbReference type="PANTHER" id="PTHR31297:SF41">
    <property type="entry name" value="ENDOGLUCANASE, PUTATIVE (AFU_ORTHOLOGUE AFUA_5G01830)-RELATED"/>
    <property type="match status" value="1"/>
</dbReference>
<dbReference type="InterPro" id="IPR017853">
    <property type="entry name" value="GH"/>
</dbReference>
<dbReference type="Gene3D" id="2.60.40.4070">
    <property type="match status" value="1"/>
</dbReference>
<evidence type="ECO:0000313" key="9">
    <source>
        <dbReference type="EMBL" id="VBB47312.1"/>
    </source>
</evidence>
<evidence type="ECO:0000256" key="5">
    <source>
        <dbReference type="ARBA" id="ARBA00023295"/>
    </source>
</evidence>
<proteinExistence type="inferred from homology"/>
<keyword evidence="5" id="KW-0326">Glycosidase</keyword>
<keyword evidence="4" id="KW-0119">Carbohydrate metabolism</keyword>
<dbReference type="GO" id="GO:0009986">
    <property type="term" value="C:cell surface"/>
    <property type="evidence" value="ECO:0007669"/>
    <property type="project" value="TreeGrafter"/>
</dbReference>
<dbReference type="InterPro" id="IPR001547">
    <property type="entry name" value="Glyco_hydro_5"/>
</dbReference>
<dbReference type="SUPFAM" id="SSF49785">
    <property type="entry name" value="Galactose-binding domain-like"/>
    <property type="match status" value="1"/>
</dbReference>
<comment type="similarity">
    <text evidence="1">Belongs to the glycosyl hydrolase 5 (cellulase A) family.</text>
</comment>